<dbReference type="OrthoDB" id="4556175at2"/>
<keyword evidence="2" id="KW-1185">Reference proteome</keyword>
<dbReference type="EMBL" id="FNVT01000038">
    <property type="protein sequence ID" value="SEH03515.1"/>
    <property type="molecule type" value="Genomic_DNA"/>
</dbReference>
<dbReference type="Proteomes" id="UP000236732">
    <property type="component" value="Unassembled WGS sequence"/>
</dbReference>
<evidence type="ECO:0000313" key="2">
    <source>
        <dbReference type="Proteomes" id="UP000236732"/>
    </source>
</evidence>
<gene>
    <name evidence="1" type="ORF">SAMN05444920_13818</name>
</gene>
<evidence type="ECO:0000313" key="1">
    <source>
        <dbReference type="EMBL" id="SEH03515.1"/>
    </source>
</evidence>
<organism evidence="1 2">
    <name type="scientific">Nonomuraea solani</name>
    <dbReference type="NCBI Taxonomy" id="1144553"/>
    <lineage>
        <taxon>Bacteria</taxon>
        <taxon>Bacillati</taxon>
        <taxon>Actinomycetota</taxon>
        <taxon>Actinomycetes</taxon>
        <taxon>Streptosporangiales</taxon>
        <taxon>Streptosporangiaceae</taxon>
        <taxon>Nonomuraea</taxon>
    </lineage>
</organism>
<proteinExistence type="predicted"/>
<name>A0A1H6F384_9ACTN</name>
<reference evidence="1 2" key="1">
    <citation type="submission" date="2016-10" db="EMBL/GenBank/DDBJ databases">
        <authorList>
            <person name="de Groot N.N."/>
        </authorList>
    </citation>
    <scope>NUCLEOTIDE SEQUENCE [LARGE SCALE GENOMIC DNA]</scope>
    <source>
        <strain evidence="1 2">CGMCC 4.7037</strain>
    </source>
</reference>
<dbReference type="AlphaFoldDB" id="A0A1H6F384"/>
<dbReference type="RefSeq" id="WP_146104224.1">
    <property type="nucleotide sequence ID" value="NZ_FNVT01000038.1"/>
</dbReference>
<protein>
    <submittedName>
        <fullName evidence="1">Uncharacterized protein</fullName>
    </submittedName>
</protein>
<accession>A0A1H6F384</accession>
<sequence length="107" mass="11337">MGEPGPGGGPGRALEDNLLTHNCGGVCVRAGRERWLPTLVTLPGQNAEAEREEQPPSTDQIREHVHAGRHGAIVTPSSGNHIPEQGVWAADSGIFGNLYVGDEAYMD</sequence>